<keyword evidence="5 10" id="KW-0547">Nucleotide-binding</keyword>
<dbReference type="InterPro" id="IPR023298">
    <property type="entry name" value="ATPase_P-typ_TM_dom_sf"/>
</dbReference>
<reference evidence="13" key="1">
    <citation type="submission" date="2023-08" db="EMBL/GenBank/DDBJ databases">
        <authorList>
            <person name="Audoor S."/>
            <person name="Bilcke G."/>
        </authorList>
    </citation>
    <scope>NUCLEOTIDE SEQUENCE</scope>
</reference>
<gene>
    <name evidence="13" type="ORF">CYCCA115_LOCUS18725</name>
</gene>
<dbReference type="SUPFAM" id="SSF81665">
    <property type="entry name" value="Calcium ATPase, transmembrane domain M"/>
    <property type="match status" value="1"/>
</dbReference>
<feature type="region of interest" description="Disordered" evidence="11">
    <location>
        <begin position="89"/>
        <end position="108"/>
    </location>
</feature>
<dbReference type="InterPro" id="IPR044492">
    <property type="entry name" value="P_typ_ATPase_HD_dom"/>
</dbReference>
<dbReference type="InterPro" id="IPR006121">
    <property type="entry name" value="HMA_dom"/>
</dbReference>
<dbReference type="Pfam" id="PF00122">
    <property type="entry name" value="E1-E2_ATPase"/>
    <property type="match status" value="1"/>
</dbReference>
<evidence type="ECO:0000256" key="11">
    <source>
        <dbReference type="SAM" id="MobiDB-lite"/>
    </source>
</evidence>
<dbReference type="InterPro" id="IPR008250">
    <property type="entry name" value="ATPase_P-typ_transduc_dom_A_sf"/>
</dbReference>
<keyword evidence="9 10" id="KW-0472">Membrane</keyword>
<dbReference type="InterPro" id="IPR027256">
    <property type="entry name" value="P-typ_ATPase_IB"/>
</dbReference>
<comment type="subcellular location">
    <subcellularLocation>
        <location evidence="1">Membrane</location>
        <topology evidence="1">Multi-pass membrane protein</topology>
    </subcellularLocation>
</comment>
<dbReference type="Gene3D" id="2.70.150.10">
    <property type="entry name" value="Calcium-transporting ATPase, cytoplasmic transduction domain A"/>
    <property type="match status" value="1"/>
</dbReference>
<dbReference type="Gene3D" id="3.40.1110.10">
    <property type="entry name" value="Calcium-transporting ATPase, cytoplasmic domain N"/>
    <property type="match status" value="1"/>
</dbReference>
<dbReference type="InterPro" id="IPR001757">
    <property type="entry name" value="P_typ_ATPase"/>
</dbReference>
<dbReference type="GO" id="GO:0016020">
    <property type="term" value="C:membrane"/>
    <property type="evidence" value="ECO:0007669"/>
    <property type="project" value="UniProtKB-SubCell"/>
</dbReference>
<dbReference type="SFLD" id="SFLDG00002">
    <property type="entry name" value="C1.7:_P-type_atpase_like"/>
    <property type="match status" value="1"/>
</dbReference>
<keyword evidence="3 10" id="KW-0812">Transmembrane</keyword>
<dbReference type="AlphaFoldDB" id="A0AAD2G5R0"/>
<evidence type="ECO:0000256" key="10">
    <source>
        <dbReference type="RuleBase" id="RU362081"/>
    </source>
</evidence>
<keyword evidence="14" id="KW-1185">Reference proteome</keyword>
<accession>A0AAD2G5R0</accession>
<name>A0AAD2G5R0_9STRA</name>
<evidence type="ECO:0000256" key="3">
    <source>
        <dbReference type="ARBA" id="ARBA00022692"/>
    </source>
</evidence>
<keyword evidence="7" id="KW-1278">Translocase</keyword>
<dbReference type="FunFam" id="2.70.150.10:FF:000002">
    <property type="entry name" value="Copper-transporting ATPase 1, putative"/>
    <property type="match status" value="1"/>
</dbReference>
<dbReference type="SUPFAM" id="SSF56784">
    <property type="entry name" value="HAD-like"/>
    <property type="match status" value="1"/>
</dbReference>
<dbReference type="PROSITE" id="PS00154">
    <property type="entry name" value="ATPASE_E1_E2"/>
    <property type="match status" value="1"/>
</dbReference>
<feature type="transmembrane region" description="Helical" evidence="10">
    <location>
        <begin position="712"/>
        <end position="734"/>
    </location>
</feature>
<dbReference type="InterPro" id="IPR018303">
    <property type="entry name" value="ATPase_P-typ_P_site"/>
</dbReference>
<dbReference type="InterPro" id="IPR023214">
    <property type="entry name" value="HAD_sf"/>
</dbReference>
<dbReference type="Pfam" id="PF00702">
    <property type="entry name" value="Hydrolase"/>
    <property type="match status" value="1"/>
</dbReference>
<feature type="transmembrane region" description="Helical" evidence="10">
    <location>
        <begin position="682"/>
        <end position="700"/>
    </location>
</feature>
<sequence>METEALHTLPELVAHSRDQRYRELHDRDEGLKESENREKQISRNLAENVSTRLPLPLPVLTGVNRYSIGASTGISLGQLYCGPCAPTADPSVPAETRTNVTDSRTYGAPHLYKTSPAKATQQTHVTPPLPPPTMLFSATPGMNVDYASGDDNNLNFLYCSFISPDSNKRDSSGKVTIATSTTTTASSLGSNDSNGGSSLSESEIFVGTSLVSPNTIMPLPNNPLAVPSQRSSVEVKSKFFVKGICCTTEVPIVRRILRLVKGVSRVQIQLISKTVIVHHCPETVTVLQLAQTLEDQGFPTKIIHDGSNFVGTDASATNSTSLKGDMEQMERSKFVVSTLSVGHDWSRQNVQDLVKALRDEYKCDHKVRAIHPNSISKTIKVEHDPIEVPVADIAATLKAQCKISVVVAVDGASCNLYMPKGPEGGDSTTTGSVRVSSPSLMQEDTTFLSFNVLRCNVTMSGIFWILSLPSHFEVLESFKYFGLASVAFGLPPILKKAFRTLRRCQFDANCMMTTAAIGAISLQQYDEAASVAFLFSISELLERRASRQAREALKDICDMKPEYANVIHPGTQEITIVPADKVILGSLVSVKTGDKIATDGVIVEGHSLVDESSLTGESVPISKAVGDKVKGGTINIGKTQLVVRTTATVEDSAVSRLIQLVEDAQSNRSETEKLIDSFARTYTPTVMVLALLMLMVPLFIGSENAHQWMLNSLIIIVIACPCSLTISTPVTYAAGLAATAQKGIVVKGGAKLEAMGSVDKVVFDKTGTLTNGVFSLVHFDVFSLTKTRRELLALLALIEGRSSHPVAACLVQSAKDENALIPRDLIMSDHTLLKGEGVSANVGGTIVYVGNQRLFARLNLLDSLPANEREKTNSWAGTGSMIGFIGTKEEGIMGAFCVKDTIRKEARSVVQDLRDEGIEIMLCTGDSYGVANAVANEIGIAPECVRSQMLPEEKYKYVENLKRTPARGCAIWQKQQYVLFCGDGINDAPALATADIGCALGEGAAMAMVTSDITLMDSNLSKITETISIGKKVRKTIKENIILSLLGKLVVVAMTFNGEMSLLLAVGSDVGIMLLVTLNGMKVLSSTHEDPKLAIDKKQLNKDLIEMQSLVGNDVAGDGIV</sequence>
<dbReference type="InterPro" id="IPR059000">
    <property type="entry name" value="ATPase_P-type_domA"/>
</dbReference>
<dbReference type="SUPFAM" id="SSF81653">
    <property type="entry name" value="Calcium ATPase, transduction domain A"/>
    <property type="match status" value="1"/>
</dbReference>
<evidence type="ECO:0000256" key="2">
    <source>
        <dbReference type="ARBA" id="ARBA00006024"/>
    </source>
</evidence>
<dbReference type="Proteomes" id="UP001295423">
    <property type="component" value="Unassembled WGS sequence"/>
</dbReference>
<dbReference type="InterPro" id="IPR036163">
    <property type="entry name" value="HMA_dom_sf"/>
</dbReference>
<dbReference type="NCBIfam" id="TIGR01525">
    <property type="entry name" value="ATPase-IB_hvy"/>
    <property type="match status" value="1"/>
</dbReference>
<dbReference type="Gene3D" id="3.30.70.100">
    <property type="match status" value="1"/>
</dbReference>
<dbReference type="SFLD" id="SFLDS00003">
    <property type="entry name" value="Haloacid_Dehalogenase"/>
    <property type="match status" value="1"/>
</dbReference>
<evidence type="ECO:0000256" key="4">
    <source>
        <dbReference type="ARBA" id="ARBA00022723"/>
    </source>
</evidence>
<dbReference type="InterPro" id="IPR051014">
    <property type="entry name" value="Cation_Transport_ATPase_IB"/>
</dbReference>
<evidence type="ECO:0000313" key="13">
    <source>
        <dbReference type="EMBL" id="CAJ1960426.1"/>
    </source>
</evidence>
<dbReference type="Gene3D" id="3.40.50.1000">
    <property type="entry name" value="HAD superfamily/HAD-like"/>
    <property type="match status" value="1"/>
</dbReference>
<dbReference type="PANTHER" id="PTHR48085">
    <property type="entry name" value="CADMIUM/ZINC-TRANSPORTING ATPASE HMA2-RELATED"/>
    <property type="match status" value="1"/>
</dbReference>
<dbReference type="InterPro" id="IPR036412">
    <property type="entry name" value="HAD-like_sf"/>
</dbReference>
<dbReference type="GO" id="GO:0016887">
    <property type="term" value="F:ATP hydrolysis activity"/>
    <property type="evidence" value="ECO:0007669"/>
    <property type="project" value="InterPro"/>
</dbReference>
<organism evidence="13 14">
    <name type="scientific">Cylindrotheca closterium</name>
    <dbReference type="NCBI Taxonomy" id="2856"/>
    <lineage>
        <taxon>Eukaryota</taxon>
        <taxon>Sar</taxon>
        <taxon>Stramenopiles</taxon>
        <taxon>Ochrophyta</taxon>
        <taxon>Bacillariophyta</taxon>
        <taxon>Bacillariophyceae</taxon>
        <taxon>Bacillariophycidae</taxon>
        <taxon>Bacillariales</taxon>
        <taxon>Bacillariaceae</taxon>
        <taxon>Cylindrotheca</taxon>
    </lineage>
</organism>
<evidence type="ECO:0000256" key="6">
    <source>
        <dbReference type="ARBA" id="ARBA00022840"/>
    </source>
</evidence>
<evidence type="ECO:0000256" key="1">
    <source>
        <dbReference type="ARBA" id="ARBA00004141"/>
    </source>
</evidence>
<evidence type="ECO:0000256" key="7">
    <source>
        <dbReference type="ARBA" id="ARBA00022967"/>
    </source>
</evidence>
<keyword evidence="8 10" id="KW-1133">Transmembrane helix</keyword>
<evidence type="ECO:0000259" key="12">
    <source>
        <dbReference type="PROSITE" id="PS50846"/>
    </source>
</evidence>
<evidence type="ECO:0000256" key="5">
    <source>
        <dbReference type="ARBA" id="ARBA00022741"/>
    </source>
</evidence>
<evidence type="ECO:0000313" key="14">
    <source>
        <dbReference type="Proteomes" id="UP001295423"/>
    </source>
</evidence>
<dbReference type="GO" id="GO:0046872">
    <property type="term" value="F:metal ion binding"/>
    <property type="evidence" value="ECO:0007669"/>
    <property type="project" value="UniProtKB-KW"/>
</dbReference>
<dbReference type="PANTHER" id="PTHR48085:SF5">
    <property type="entry name" value="CADMIUM_ZINC-TRANSPORTING ATPASE HMA4-RELATED"/>
    <property type="match status" value="1"/>
</dbReference>
<feature type="domain" description="HMA" evidence="12">
    <location>
        <begin position="235"/>
        <end position="301"/>
    </location>
</feature>
<evidence type="ECO:0000256" key="8">
    <source>
        <dbReference type="ARBA" id="ARBA00022989"/>
    </source>
</evidence>
<dbReference type="SUPFAM" id="SSF55008">
    <property type="entry name" value="HMA, heavy metal-associated domain"/>
    <property type="match status" value="1"/>
</dbReference>
<dbReference type="PRINTS" id="PR00119">
    <property type="entry name" value="CATATPASE"/>
</dbReference>
<dbReference type="EMBL" id="CAKOGP040002058">
    <property type="protein sequence ID" value="CAJ1960426.1"/>
    <property type="molecule type" value="Genomic_DNA"/>
</dbReference>
<keyword evidence="6 10" id="KW-0067">ATP-binding</keyword>
<dbReference type="GO" id="GO:0005524">
    <property type="term" value="F:ATP binding"/>
    <property type="evidence" value="ECO:0007669"/>
    <property type="project" value="UniProtKB-UniRule"/>
</dbReference>
<dbReference type="SFLD" id="SFLDF00027">
    <property type="entry name" value="p-type_atpase"/>
    <property type="match status" value="1"/>
</dbReference>
<proteinExistence type="inferred from homology"/>
<evidence type="ECO:0000256" key="9">
    <source>
        <dbReference type="ARBA" id="ARBA00023136"/>
    </source>
</evidence>
<keyword evidence="4 10" id="KW-0479">Metal-binding</keyword>
<comment type="caution">
    <text evidence="10">Lacks conserved residue(s) required for the propagation of feature annotation.</text>
</comment>
<comment type="similarity">
    <text evidence="2 10">Belongs to the cation transport ATPase (P-type) (TC 3.A.3) family. Type IB subfamily.</text>
</comment>
<dbReference type="GO" id="GO:0019829">
    <property type="term" value="F:ATPase-coupled monoatomic cation transmembrane transporter activity"/>
    <property type="evidence" value="ECO:0007669"/>
    <property type="project" value="InterPro"/>
</dbReference>
<dbReference type="NCBIfam" id="TIGR01494">
    <property type="entry name" value="ATPase_P-type"/>
    <property type="match status" value="2"/>
</dbReference>
<comment type="caution">
    <text evidence="13">The sequence shown here is derived from an EMBL/GenBank/DDBJ whole genome shotgun (WGS) entry which is preliminary data.</text>
</comment>
<dbReference type="InterPro" id="IPR023299">
    <property type="entry name" value="ATPase_P-typ_cyto_dom_N"/>
</dbReference>
<protein>
    <recommendedName>
        <fullName evidence="12">HMA domain-containing protein</fullName>
    </recommendedName>
</protein>
<dbReference type="PROSITE" id="PS50846">
    <property type="entry name" value="HMA_2"/>
    <property type="match status" value="1"/>
</dbReference>